<sequence>MTLSTLLARLIGGLIAATAVTAQLLNPLTSRFGIADAVQGAATSSMSAGLMAAAEQGDFSCGSGPAPQALQALDQTSARHRARRSILQQVVVGVYANIYFNSLAKERLNYPTLLNQIVILNRHFQPTNISFSLIEVNWIVDDVWARGGDLSNLLIDNYRGNTSTLNLHIIESRNMLKQKYGQCTYPSAEKFTIDGCVIPAQTIPGAPGHTDGDAFQGKGLVHLLGHWFGLWHTTLGGCDDERPDVADIPASLPTYGCPESADTCPNKPGMDPIHNFMGFNSEHCKREFSAGQAKRRGS</sequence>
<comment type="caution">
    <text evidence="3">The sequence shown here is derived from an EMBL/GenBank/DDBJ whole genome shotgun (WGS) entry which is preliminary data.</text>
</comment>
<evidence type="ECO:0000256" key="1">
    <source>
        <dbReference type="ARBA" id="ARBA00008721"/>
    </source>
</evidence>
<dbReference type="Proteomes" id="UP000037136">
    <property type="component" value="Unassembled WGS sequence"/>
</dbReference>
<organism evidence="3 4">
    <name type="scientific">Ophiocordyceps unilateralis</name>
    <name type="common">Zombie-ant fungus</name>
    <name type="synonym">Torrubia unilateralis</name>
    <dbReference type="NCBI Taxonomy" id="268505"/>
    <lineage>
        <taxon>Eukaryota</taxon>
        <taxon>Fungi</taxon>
        <taxon>Dikarya</taxon>
        <taxon>Ascomycota</taxon>
        <taxon>Pezizomycotina</taxon>
        <taxon>Sordariomycetes</taxon>
        <taxon>Hypocreomycetidae</taxon>
        <taxon>Hypocreales</taxon>
        <taxon>Ophiocordycipitaceae</taxon>
        <taxon>Ophiocordyceps</taxon>
    </lineage>
</organism>
<dbReference type="OrthoDB" id="536211at2759"/>
<dbReference type="InterPro" id="IPR024079">
    <property type="entry name" value="MetalloPept_cat_dom_sf"/>
</dbReference>
<reference evidence="3 4" key="1">
    <citation type="journal article" date="2015" name="BMC Genomics">
        <title>Gene expression during zombie ant biting behavior reflects the complexity underlying fungal parasitic behavioral manipulation.</title>
        <authorList>
            <person name="de Bekker C."/>
            <person name="Ohm R.A."/>
            <person name="Loreto R.G."/>
            <person name="Sebastian A."/>
            <person name="Albert I."/>
            <person name="Merrow M."/>
            <person name="Brachmann A."/>
            <person name="Hughes D.P."/>
        </authorList>
    </citation>
    <scope>NUCLEOTIDE SEQUENCE [LARGE SCALE GENOMIC DNA]</scope>
    <source>
        <strain evidence="3 4">SC16a</strain>
    </source>
</reference>
<accession>A0A2A9P2Y5</accession>
<name>A0A2A9P2Y5_OPHUN</name>
<evidence type="ECO:0000313" key="4">
    <source>
        <dbReference type="Proteomes" id="UP000037136"/>
    </source>
</evidence>
<keyword evidence="4" id="KW-1185">Reference proteome</keyword>
<proteinExistence type="inferred from homology"/>
<dbReference type="PANTHER" id="PTHR47466:SF1">
    <property type="entry name" value="METALLOPROTEASE MEP1 (AFU_ORTHOLOGUE AFUA_1G07730)-RELATED"/>
    <property type="match status" value="1"/>
</dbReference>
<dbReference type="Gene3D" id="3.40.390.10">
    <property type="entry name" value="Collagenase (Catalytic Domain)"/>
    <property type="match status" value="1"/>
</dbReference>
<feature type="signal peptide" evidence="2">
    <location>
        <begin position="1"/>
        <end position="22"/>
    </location>
</feature>
<protein>
    <submittedName>
        <fullName evidence="3">Uncharacterized protein</fullName>
    </submittedName>
</protein>
<dbReference type="STRING" id="268505.A0A2A9P2Y5"/>
<gene>
    <name evidence="3" type="ORF">XA68_18088</name>
</gene>
<dbReference type="SUPFAM" id="SSF55486">
    <property type="entry name" value="Metalloproteases ('zincins'), catalytic domain"/>
    <property type="match status" value="1"/>
</dbReference>
<dbReference type="PANTHER" id="PTHR47466">
    <property type="match status" value="1"/>
</dbReference>
<feature type="chain" id="PRO_5012631656" evidence="2">
    <location>
        <begin position="23"/>
        <end position="298"/>
    </location>
</feature>
<evidence type="ECO:0000256" key="2">
    <source>
        <dbReference type="SAM" id="SignalP"/>
    </source>
</evidence>
<evidence type="ECO:0000313" key="3">
    <source>
        <dbReference type="EMBL" id="PFH55534.1"/>
    </source>
</evidence>
<reference evidence="3 4" key="2">
    <citation type="journal article" date="2017" name="Sci. Rep.">
        <title>Ant-infecting Ophiocordyceps genomes reveal a high diversity of potential behavioral manipulation genes and a possible major role for enterotoxins.</title>
        <authorList>
            <person name="de Bekker C."/>
            <person name="Ohm R.A."/>
            <person name="Evans H.C."/>
            <person name="Brachmann A."/>
            <person name="Hughes D.P."/>
        </authorList>
    </citation>
    <scope>NUCLEOTIDE SEQUENCE [LARGE SCALE GENOMIC DNA]</scope>
    <source>
        <strain evidence="3 4">SC16a</strain>
    </source>
</reference>
<keyword evidence="2" id="KW-0732">Signal</keyword>
<dbReference type="EMBL" id="LAZP02000869">
    <property type="protein sequence ID" value="PFH55534.1"/>
    <property type="molecule type" value="Genomic_DNA"/>
</dbReference>
<dbReference type="AlphaFoldDB" id="A0A2A9P2Y5"/>
<dbReference type="GO" id="GO:0008237">
    <property type="term" value="F:metallopeptidase activity"/>
    <property type="evidence" value="ECO:0007669"/>
    <property type="project" value="InterPro"/>
</dbReference>
<comment type="similarity">
    <text evidence="1">Belongs to the peptidase M43B family.</text>
</comment>